<dbReference type="OrthoDB" id="5615423at2"/>
<accession>A0A3M8QYW6</accession>
<gene>
    <name evidence="1" type="ORF">EC580_10715</name>
</gene>
<reference evidence="1" key="1">
    <citation type="submission" date="2018-10" db="EMBL/GenBank/DDBJ databases">
        <title>Acidithiobacillus sulfuriphilus sp. nov.: an extremely acidophilic sulfur-oxidizing chemolithotroph isolated from a neutral pH environment.</title>
        <authorList>
            <person name="Falagan C."/>
            <person name="Moya-Beltran A."/>
            <person name="Quatrini R."/>
            <person name="Johnson D.B."/>
        </authorList>
    </citation>
    <scope>NUCLEOTIDE SEQUENCE [LARGE SCALE GENOMIC DNA]</scope>
    <source>
        <strain evidence="1">CJ-2</strain>
    </source>
</reference>
<organism evidence="1">
    <name type="scientific">Acidithiobacillus sulfuriphilus</name>
    <dbReference type="NCBI Taxonomy" id="1867749"/>
    <lineage>
        <taxon>Bacteria</taxon>
        <taxon>Pseudomonadati</taxon>
        <taxon>Pseudomonadota</taxon>
        <taxon>Acidithiobacillia</taxon>
        <taxon>Acidithiobacillales</taxon>
        <taxon>Acidithiobacillaceae</taxon>
        <taxon>Acidithiobacillus</taxon>
    </lineage>
</organism>
<comment type="caution">
    <text evidence="1">The sequence shown here is derived from an EMBL/GenBank/DDBJ whole genome shotgun (WGS) entry which is preliminary data.</text>
</comment>
<proteinExistence type="predicted"/>
<evidence type="ECO:0000313" key="1">
    <source>
        <dbReference type="EMBL" id="RNF59650.1"/>
    </source>
</evidence>
<dbReference type="EMBL" id="RIZI01000182">
    <property type="protein sequence ID" value="RNF59650.1"/>
    <property type="molecule type" value="Genomic_DNA"/>
</dbReference>
<evidence type="ECO:0008006" key="2">
    <source>
        <dbReference type="Google" id="ProtNLM"/>
    </source>
</evidence>
<dbReference type="AlphaFoldDB" id="A0A3M8QYW6"/>
<dbReference type="RefSeq" id="WP_123104904.1">
    <property type="nucleotide sequence ID" value="NZ_CP127527.1"/>
</dbReference>
<name>A0A3M8QYW6_9PROT</name>
<sequence>MKKLIISHGDKGGVGKSIFAMLAVDYALHRKMPVAVVEGDVKIGDVGKRYDGVPNVSTLRLDLDKSGRDAENAITTLFRHLEESESEIVVMNSPANAKKALDSNAEIIVPVARDLGFEICVGWMVGIEESSAVMAVESIICDMADRKIAVVNRHESEYDPDFFWFTNPKYKDTWVNSGGFCGEIPDLASRVAAKLKEHQGVPLAALANNNSPLHIVDRQVIKNWLMKAWVNAVVPLVEEGEGS</sequence>
<protein>
    <recommendedName>
        <fullName evidence="2">CobQ/CobB/MinD/ParA nucleotide binding domain-containing protein</fullName>
    </recommendedName>
</protein>